<organism evidence="1 2">
    <name type="scientific">Lentinula aff. lateritia</name>
    <dbReference type="NCBI Taxonomy" id="2804960"/>
    <lineage>
        <taxon>Eukaryota</taxon>
        <taxon>Fungi</taxon>
        <taxon>Dikarya</taxon>
        <taxon>Basidiomycota</taxon>
        <taxon>Agaricomycotina</taxon>
        <taxon>Agaricomycetes</taxon>
        <taxon>Agaricomycetidae</taxon>
        <taxon>Agaricales</taxon>
        <taxon>Marasmiineae</taxon>
        <taxon>Omphalotaceae</taxon>
        <taxon>Lentinula</taxon>
    </lineage>
</organism>
<proteinExistence type="predicted"/>
<sequence>MQYLLGLSLLTPLVLGAAVSSPRDARINGLTTDAAGFAEQSYNYIIVGGGTAGLVLAARLTEMTNVTVGVLEAGFLRVGDPKVDTPAFIGEALLDPDYDWSFQTVPQTHVSQRNIAINRGKMLGGSSALNFLIWQHGSQRDYDSWAQLGISNGWDWEGILPYLLKTETVTPSPAGALGYSGRVGVNNEYEGRSGPLPITYNNFYSPLEEPYAEALQALGVPFNPDPDAGNSTGLFNAAQCVDVNTGNRSYSAVNYLLANQARTNLVVLQGAQLVKVTKINLTPGSSVVATGVEYVVDGITYNATATTEVVLSAGTIQTPQLLELSGIGNPTILEQYDIPVIISNSDVGENYQASRTVALMGSWSKYHNHDQDHTHVVSQFELNDSTMPTTNLLSTNATFQQEQDVLYLDDHTGIYTYTASDISFHPMQQFFSPIELASSIAQLQSEVAAANLSEWQTKQFQIQLSDLEAGTVGQMELLFFAGDIGGGAASGTEYVDILNFGSRHFSRGSVHIGSADPLAAPLIDPNYFQFTIDKEVVVKGTQIARNVTQTAPLASFIKAPINPSTNITSEADFEQFVLENVGTEWHPVGTASLGPLGAGGVVNDNLIVYGTSNLRVVDASVIPLQIASHIQSTVYAIAEKAADIITSGN</sequence>
<evidence type="ECO:0000313" key="1">
    <source>
        <dbReference type="EMBL" id="KAJ3815714.1"/>
    </source>
</evidence>
<dbReference type="Proteomes" id="UP001163835">
    <property type="component" value="Unassembled WGS sequence"/>
</dbReference>
<evidence type="ECO:0000313" key="2">
    <source>
        <dbReference type="Proteomes" id="UP001163835"/>
    </source>
</evidence>
<gene>
    <name evidence="1" type="ORF">F5876DRAFT_71728</name>
</gene>
<dbReference type="EMBL" id="MU794946">
    <property type="protein sequence ID" value="KAJ3815714.1"/>
    <property type="molecule type" value="Genomic_DNA"/>
</dbReference>
<comment type="caution">
    <text evidence="1">The sequence shown here is derived from an EMBL/GenBank/DDBJ whole genome shotgun (WGS) entry which is preliminary data.</text>
</comment>
<protein>
    <submittedName>
        <fullName evidence="1">Uncharacterized protein</fullName>
    </submittedName>
</protein>
<name>A0ACC1UG99_9AGAR</name>
<reference evidence="1" key="1">
    <citation type="submission" date="2022-09" db="EMBL/GenBank/DDBJ databases">
        <title>A Global Phylogenomic Analysis of the Shiitake Genus Lentinula.</title>
        <authorList>
            <consortium name="DOE Joint Genome Institute"/>
            <person name="Sierra-Patev S."/>
            <person name="Min B."/>
            <person name="Naranjo-Ortiz M."/>
            <person name="Looney B."/>
            <person name="Konkel Z."/>
            <person name="Slot J.C."/>
            <person name="Sakamoto Y."/>
            <person name="Steenwyk J.L."/>
            <person name="Rokas A."/>
            <person name="Carro J."/>
            <person name="Camarero S."/>
            <person name="Ferreira P."/>
            <person name="Molpeceres G."/>
            <person name="Ruiz-Duenas F.J."/>
            <person name="Serrano A."/>
            <person name="Henrissat B."/>
            <person name="Drula E."/>
            <person name="Hughes K.W."/>
            <person name="Mata J.L."/>
            <person name="Ishikawa N.K."/>
            <person name="Vargas-Isla R."/>
            <person name="Ushijima S."/>
            <person name="Smith C.A."/>
            <person name="Ahrendt S."/>
            <person name="Andreopoulos W."/>
            <person name="He G."/>
            <person name="Labutti K."/>
            <person name="Lipzen A."/>
            <person name="Ng V."/>
            <person name="Riley R."/>
            <person name="Sandor L."/>
            <person name="Barry K."/>
            <person name="Martinez A.T."/>
            <person name="Xiao Y."/>
            <person name="Gibbons J.G."/>
            <person name="Terashima K."/>
            <person name="Grigoriev I.V."/>
            <person name="Hibbett D.S."/>
        </authorList>
    </citation>
    <scope>NUCLEOTIDE SEQUENCE</scope>
    <source>
        <strain evidence="1">TMI1499</strain>
    </source>
</reference>
<accession>A0ACC1UG99</accession>
<keyword evidence="2" id="KW-1185">Reference proteome</keyword>